<proteinExistence type="predicted"/>
<comment type="caution">
    <text evidence="7">The sequence shown here is derived from an EMBL/GenBank/DDBJ whole genome shotgun (WGS) entry which is preliminary data.</text>
</comment>
<keyword evidence="4 6" id="KW-1133">Transmembrane helix</keyword>
<evidence type="ECO:0000256" key="5">
    <source>
        <dbReference type="ARBA" id="ARBA00023136"/>
    </source>
</evidence>
<name>A0A644VL72_9ZZZZ</name>
<evidence type="ECO:0000256" key="1">
    <source>
        <dbReference type="ARBA" id="ARBA00004162"/>
    </source>
</evidence>
<dbReference type="GO" id="GO:0022857">
    <property type="term" value="F:transmembrane transporter activity"/>
    <property type="evidence" value="ECO:0007669"/>
    <property type="project" value="InterPro"/>
</dbReference>
<dbReference type="EMBL" id="VSSQ01000345">
    <property type="protein sequence ID" value="MPL91997.1"/>
    <property type="molecule type" value="Genomic_DNA"/>
</dbReference>
<dbReference type="GO" id="GO:0005886">
    <property type="term" value="C:plasma membrane"/>
    <property type="evidence" value="ECO:0007669"/>
    <property type="project" value="UniProtKB-SubCell"/>
</dbReference>
<evidence type="ECO:0000256" key="2">
    <source>
        <dbReference type="ARBA" id="ARBA00022475"/>
    </source>
</evidence>
<dbReference type="PANTHER" id="PTHR30558:SF3">
    <property type="entry name" value="BIOPOLYMER TRANSPORT PROTEIN EXBD-RELATED"/>
    <property type="match status" value="1"/>
</dbReference>
<reference evidence="7" key="1">
    <citation type="submission" date="2019-08" db="EMBL/GenBank/DDBJ databases">
        <authorList>
            <person name="Kucharzyk K."/>
            <person name="Murdoch R.W."/>
            <person name="Higgins S."/>
            <person name="Loffler F."/>
        </authorList>
    </citation>
    <scope>NUCLEOTIDE SEQUENCE</scope>
</reference>
<gene>
    <name evidence="7" type="ORF">SDC9_38086</name>
</gene>
<evidence type="ECO:0000256" key="4">
    <source>
        <dbReference type="ARBA" id="ARBA00022989"/>
    </source>
</evidence>
<accession>A0A644VL72</accession>
<organism evidence="7">
    <name type="scientific">bioreactor metagenome</name>
    <dbReference type="NCBI Taxonomy" id="1076179"/>
    <lineage>
        <taxon>unclassified sequences</taxon>
        <taxon>metagenomes</taxon>
        <taxon>ecological metagenomes</taxon>
    </lineage>
</organism>
<dbReference type="AlphaFoldDB" id="A0A644VL72"/>
<protein>
    <recommendedName>
        <fullName evidence="8">Biopolymer transport protein ExbD/TolR</fullName>
    </recommendedName>
</protein>
<feature type="transmembrane region" description="Helical" evidence="6">
    <location>
        <begin position="12"/>
        <end position="33"/>
    </location>
</feature>
<dbReference type="PANTHER" id="PTHR30558">
    <property type="entry name" value="EXBD MEMBRANE COMPONENT OF PMF-DRIVEN MACROMOLECULE IMPORT SYSTEM"/>
    <property type="match status" value="1"/>
</dbReference>
<evidence type="ECO:0008006" key="8">
    <source>
        <dbReference type="Google" id="ProtNLM"/>
    </source>
</evidence>
<evidence type="ECO:0000256" key="3">
    <source>
        <dbReference type="ARBA" id="ARBA00022692"/>
    </source>
</evidence>
<keyword evidence="2" id="KW-1003">Cell membrane</keyword>
<sequence length="121" mass="12789">MAIRPRLRRPLSMTSLIDVIFLLLMFFMLATTFTRTTELPLATGGAGTVTTGARPLLVRLSEDGLSLNGRALGTEALPEALAGQTAPRLLVALAPGVSSQRLADLLAVLRRVPGARVQVLG</sequence>
<keyword evidence="5 6" id="KW-0472">Membrane</keyword>
<dbReference type="InterPro" id="IPR003400">
    <property type="entry name" value="ExbD"/>
</dbReference>
<keyword evidence="3 6" id="KW-0812">Transmembrane</keyword>
<dbReference type="Pfam" id="PF02472">
    <property type="entry name" value="ExbD"/>
    <property type="match status" value="1"/>
</dbReference>
<evidence type="ECO:0000313" key="7">
    <source>
        <dbReference type="EMBL" id="MPL91997.1"/>
    </source>
</evidence>
<comment type="subcellular location">
    <subcellularLocation>
        <location evidence="1">Cell membrane</location>
        <topology evidence="1">Single-pass membrane protein</topology>
    </subcellularLocation>
</comment>
<evidence type="ECO:0000256" key="6">
    <source>
        <dbReference type="SAM" id="Phobius"/>
    </source>
</evidence>